<dbReference type="GO" id="GO:0005525">
    <property type="term" value="F:GTP binding"/>
    <property type="evidence" value="ECO:0007669"/>
    <property type="project" value="UniProtKB-KW"/>
</dbReference>
<dbReference type="Pfam" id="PF01983">
    <property type="entry name" value="CofC"/>
    <property type="match status" value="1"/>
</dbReference>
<name>A0A495W7M2_9PSEU</name>
<comment type="catalytic activity">
    <reaction evidence="5">
        <text>phosphoenolpyruvate + GTP + H(+) = enolpyruvoyl-2-diphospho-5'-guanosine + diphosphate</text>
        <dbReference type="Rhea" id="RHEA:30519"/>
        <dbReference type="ChEBI" id="CHEBI:15378"/>
        <dbReference type="ChEBI" id="CHEBI:33019"/>
        <dbReference type="ChEBI" id="CHEBI:37565"/>
        <dbReference type="ChEBI" id="CHEBI:58702"/>
        <dbReference type="ChEBI" id="CHEBI:143701"/>
        <dbReference type="EC" id="2.7.7.105"/>
    </reaction>
</comment>
<evidence type="ECO:0000313" key="7">
    <source>
        <dbReference type="Proteomes" id="UP000282084"/>
    </source>
</evidence>
<evidence type="ECO:0000313" key="6">
    <source>
        <dbReference type="EMBL" id="RKT57117.1"/>
    </source>
</evidence>
<keyword evidence="3 5" id="KW-0547">Nucleotide-binding</keyword>
<proteinExistence type="inferred from homology"/>
<organism evidence="6 7">
    <name type="scientific">Saccharothrix australiensis</name>
    <dbReference type="NCBI Taxonomy" id="2072"/>
    <lineage>
        <taxon>Bacteria</taxon>
        <taxon>Bacillati</taxon>
        <taxon>Actinomycetota</taxon>
        <taxon>Actinomycetes</taxon>
        <taxon>Pseudonocardiales</taxon>
        <taxon>Pseudonocardiaceae</taxon>
        <taxon>Saccharothrix</taxon>
    </lineage>
</organism>
<protein>
    <recommendedName>
        <fullName evidence="5">Phosphoenolpyruvate guanylyltransferase</fullName>
        <shortName evidence="5">PEP guanylyltransferase</shortName>
        <ecNumber evidence="5">2.7.7.105</ecNumber>
    </recommendedName>
</protein>
<gene>
    <name evidence="5" type="primary">fbiD</name>
    <name evidence="6" type="ORF">C8E97_5831</name>
</gene>
<dbReference type="GO" id="GO:0043814">
    <property type="term" value="F:phospholactate guanylyltransferase activity"/>
    <property type="evidence" value="ECO:0007669"/>
    <property type="project" value="InterPro"/>
</dbReference>
<dbReference type="EC" id="2.7.7.105" evidence="5"/>
<comment type="caution">
    <text evidence="6">The sequence shown here is derived from an EMBL/GenBank/DDBJ whole genome shotgun (WGS) entry which is preliminary data.</text>
</comment>
<comment type="function">
    <text evidence="5">Guanylyltransferase that catalyzes the activation of phosphoenolpyruvate (PEP) as enolpyruvoyl-2-diphospho-5'-guanosine, via the condensation of PEP with GTP. It is involved in the biosynthesis of coenzyme F420, a hydride carrier cofactor.</text>
</comment>
<keyword evidence="7" id="KW-1185">Reference proteome</keyword>
<dbReference type="EMBL" id="RBXO01000001">
    <property type="protein sequence ID" value="RKT57117.1"/>
    <property type="molecule type" value="Genomic_DNA"/>
</dbReference>
<dbReference type="SUPFAM" id="SSF53448">
    <property type="entry name" value="Nucleotide-diphospho-sugar transferases"/>
    <property type="match status" value="1"/>
</dbReference>
<evidence type="ECO:0000256" key="5">
    <source>
        <dbReference type="HAMAP-Rule" id="MF_02114"/>
    </source>
</evidence>
<keyword evidence="4 5" id="KW-0342">GTP-binding</keyword>
<feature type="binding site" evidence="5">
    <location>
        <position position="176"/>
    </location>
    <ligand>
        <name>phosphoenolpyruvate</name>
        <dbReference type="ChEBI" id="CHEBI:58702"/>
    </ligand>
</feature>
<dbReference type="GO" id="GO:0052645">
    <property type="term" value="P:F420-0 metabolic process"/>
    <property type="evidence" value="ECO:0007669"/>
    <property type="project" value="UniProtKB-UniRule"/>
</dbReference>
<comment type="pathway">
    <text evidence="5">Cofactor biosynthesis; coenzyme F420 biosynthesis.</text>
</comment>
<feature type="binding site" evidence="5">
    <location>
        <position position="157"/>
    </location>
    <ligand>
        <name>phosphoenolpyruvate</name>
        <dbReference type="ChEBI" id="CHEBI:58702"/>
    </ligand>
</feature>
<dbReference type="AlphaFoldDB" id="A0A495W7M2"/>
<dbReference type="InterPro" id="IPR002835">
    <property type="entry name" value="CofC"/>
</dbReference>
<evidence type="ECO:0000256" key="3">
    <source>
        <dbReference type="ARBA" id="ARBA00022741"/>
    </source>
</evidence>
<dbReference type="Gene3D" id="3.90.550.10">
    <property type="entry name" value="Spore Coat Polysaccharide Biosynthesis Protein SpsA, Chain A"/>
    <property type="match status" value="1"/>
</dbReference>
<feature type="binding site" evidence="5">
    <location>
        <position position="173"/>
    </location>
    <ligand>
        <name>phosphoenolpyruvate</name>
        <dbReference type="ChEBI" id="CHEBI:58702"/>
    </ligand>
</feature>
<keyword evidence="2 5" id="KW-0548">Nucleotidyltransferase</keyword>
<dbReference type="UniPathway" id="UPA00071"/>
<dbReference type="PANTHER" id="PTHR40392:SF1">
    <property type="entry name" value="2-PHOSPHO-L-LACTATE GUANYLYLTRANSFERASE"/>
    <property type="match status" value="1"/>
</dbReference>
<accession>A0A495W7M2</accession>
<evidence type="ECO:0000256" key="2">
    <source>
        <dbReference type="ARBA" id="ARBA00022695"/>
    </source>
</evidence>
<dbReference type="PANTHER" id="PTHR40392">
    <property type="entry name" value="2-PHOSPHO-L-LACTATE GUANYLYLTRANSFERASE"/>
    <property type="match status" value="1"/>
</dbReference>
<comment type="similarity">
    <text evidence="5">Belongs to the CofC family.</text>
</comment>
<dbReference type="NCBIfam" id="TIGR03552">
    <property type="entry name" value="F420_cofC"/>
    <property type="match status" value="1"/>
</dbReference>
<reference evidence="6 7" key="1">
    <citation type="submission" date="2018-10" db="EMBL/GenBank/DDBJ databases">
        <title>Sequencing the genomes of 1000 actinobacteria strains.</title>
        <authorList>
            <person name="Klenk H.-P."/>
        </authorList>
    </citation>
    <scope>NUCLEOTIDE SEQUENCE [LARGE SCALE GENOMIC DNA]</scope>
    <source>
        <strain evidence="6 7">DSM 43800</strain>
    </source>
</reference>
<evidence type="ECO:0000256" key="4">
    <source>
        <dbReference type="ARBA" id="ARBA00023134"/>
    </source>
</evidence>
<keyword evidence="1 5" id="KW-0808">Transferase</keyword>
<evidence type="ECO:0000256" key="1">
    <source>
        <dbReference type="ARBA" id="ARBA00022679"/>
    </source>
</evidence>
<dbReference type="InterPro" id="IPR029044">
    <property type="entry name" value="Nucleotide-diphossugar_trans"/>
</dbReference>
<dbReference type="HAMAP" id="MF_02114">
    <property type="entry name" value="CofC"/>
    <property type="match status" value="1"/>
</dbReference>
<sequence length="224" mass="23078">MSGRAASASRFDRVPVGRIGEYGGVRADVDLVVPVKTLQRAKTRLVGVTDDRPALALAFALDTIAAALPAVRGVLAITEDPAVAAELRAMGVASVPGPEGLNEALRFGADVLRRRDRRSVVGALQADLPALRTDELARALAAAEGRSFCPDRQGTGTTLLLSAPGGDLDPRFGTGSAEAHARDAVALVGPWPSLRNDVDTAADLELAAGLGLGPRTCEALSPVC</sequence>
<dbReference type="Proteomes" id="UP000282084">
    <property type="component" value="Unassembled WGS sequence"/>
</dbReference>